<dbReference type="AlphaFoldDB" id="A0A9D1E7P9"/>
<dbReference type="Pfam" id="PF02481">
    <property type="entry name" value="DNA_processg_A"/>
    <property type="match status" value="1"/>
</dbReference>
<dbReference type="Proteomes" id="UP000823912">
    <property type="component" value="Unassembled WGS sequence"/>
</dbReference>
<dbReference type="PANTHER" id="PTHR43022:SF1">
    <property type="entry name" value="PROTEIN SMF"/>
    <property type="match status" value="1"/>
</dbReference>
<reference evidence="3" key="2">
    <citation type="journal article" date="2021" name="PeerJ">
        <title>Extensive microbial diversity within the chicken gut microbiome revealed by metagenomics and culture.</title>
        <authorList>
            <person name="Gilroy R."/>
            <person name="Ravi A."/>
            <person name="Getino M."/>
            <person name="Pursley I."/>
            <person name="Horton D.L."/>
            <person name="Alikhan N.F."/>
            <person name="Baker D."/>
            <person name="Gharbi K."/>
            <person name="Hall N."/>
            <person name="Watson M."/>
            <person name="Adriaenssens E.M."/>
            <person name="Foster-Nyarko E."/>
            <person name="Jarju S."/>
            <person name="Secka A."/>
            <person name="Antonio M."/>
            <person name="Oren A."/>
            <person name="Chaudhuri R.R."/>
            <person name="La Ragione R."/>
            <person name="Hildebrand F."/>
            <person name="Pallen M.J."/>
        </authorList>
    </citation>
    <scope>NUCLEOTIDE SEQUENCE</scope>
    <source>
        <strain evidence="3">ChiSjej5B23-6657</strain>
    </source>
</reference>
<evidence type="ECO:0000256" key="1">
    <source>
        <dbReference type="ARBA" id="ARBA00006525"/>
    </source>
</evidence>
<feature type="domain" description="Smf/DprA SLOG" evidence="2">
    <location>
        <begin position="80"/>
        <end position="274"/>
    </location>
</feature>
<evidence type="ECO:0000313" key="3">
    <source>
        <dbReference type="EMBL" id="HIR69939.1"/>
    </source>
</evidence>
<name>A0A9D1E7P9_9FIRM</name>
<dbReference type="Gene3D" id="3.40.50.450">
    <property type="match status" value="1"/>
</dbReference>
<organism evidence="3 4">
    <name type="scientific">Candidatus Pullilachnospira gallistercoris</name>
    <dbReference type="NCBI Taxonomy" id="2840911"/>
    <lineage>
        <taxon>Bacteria</taxon>
        <taxon>Bacillati</taxon>
        <taxon>Bacillota</taxon>
        <taxon>Clostridia</taxon>
        <taxon>Lachnospirales</taxon>
        <taxon>Lachnospiraceae</taxon>
        <taxon>Lachnospiraceae incertae sedis</taxon>
        <taxon>Candidatus Pullilachnospira</taxon>
    </lineage>
</organism>
<dbReference type="EMBL" id="DVHM01000028">
    <property type="protein sequence ID" value="HIR69939.1"/>
    <property type="molecule type" value="Genomic_DNA"/>
</dbReference>
<comment type="similarity">
    <text evidence="1">Belongs to the DprA/Smf family.</text>
</comment>
<comment type="caution">
    <text evidence="3">The sequence shown here is derived from an EMBL/GenBank/DDBJ whole genome shotgun (WGS) entry which is preliminary data.</text>
</comment>
<dbReference type="PANTHER" id="PTHR43022">
    <property type="entry name" value="PROTEIN SMF"/>
    <property type="match status" value="1"/>
</dbReference>
<gene>
    <name evidence="3" type="ORF">IAA55_01515</name>
</gene>
<accession>A0A9D1E7P9</accession>
<evidence type="ECO:0000259" key="2">
    <source>
        <dbReference type="Pfam" id="PF02481"/>
    </source>
</evidence>
<dbReference type="InterPro" id="IPR003488">
    <property type="entry name" value="DprA"/>
</dbReference>
<protein>
    <submittedName>
        <fullName evidence="3">DNA-processing protein DprA</fullName>
    </submittedName>
</protein>
<evidence type="ECO:0000313" key="4">
    <source>
        <dbReference type="Proteomes" id="UP000823912"/>
    </source>
</evidence>
<dbReference type="SUPFAM" id="SSF102405">
    <property type="entry name" value="MCP/YpsA-like"/>
    <property type="match status" value="1"/>
</dbReference>
<reference evidence="3" key="1">
    <citation type="submission" date="2020-10" db="EMBL/GenBank/DDBJ databases">
        <authorList>
            <person name="Gilroy R."/>
        </authorList>
    </citation>
    <scope>NUCLEOTIDE SEQUENCE</scope>
    <source>
        <strain evidence="3">ChiSjej5B23-6657</strain>
    </source>
</reference>
<dbReference type="GO" id="GO:0009294">
    <property type="term" value="P:DNA-mediated transformation"/>
    <property type="evidence" value="ECO:0007669"/>
    <property type="project" value="InterPro"/>
</dbReference>
<proteinExistence type="inferred from homology"/>
<dbReference type="InterPro" id="IPR057666">
    <property type="entry name" value="DrpA_SLOG"/>
</dbReference>
<sequence length="321" mass="34933">MMDREVLRIITARGAGDATLKKAAQYILDHPSCALEDLCGDVELMRSVGISQKAAQNIYENEEHARVLEEQLYQNHVGMCWIGDDDFPESLKSMGSGSAPAVLFYQGNFALLRKKSVGFTGSRKVSESGIRITDSAARQLATEGVTVVSGYAKGVDITAHRAALQSGGSTIFVIVEGILKNRIKGEVKGLLDEENHLFLSQFSPNLPWSAANAMKRNGTIIGLSDAMLLIESAMDGGTFHAGQETLKNGRPLFVVDYGKNKPTAEGNTFFLQHGGIPLRGDRNGNPVLKRVFAVLEQQNTGEADPGGRYEQIRFSFDESKH</sequence>